<organism evidence="1">
    <name type="scientific">uncultured Caudovirales phage</name>
    <dbReference type="NCBI Taxonomy" id="2100421"/>
    <lineage>
        <taxon>Viruses</taxon>
        <taxon>Duplodnaviria</taxon>
        <taxon>Heunggongvirae</taxon>
        <taxon>Uroviricota</taxon>
        <taxon>Caudoviricetes</taxon>
        <taxon>Peduoviridae</taxon>
        <taxon>Maltschvirus</taxon>
        <taxon>Maltschvirus maltsch</taxon>
    </lineage>
</organism>
<dbReference type="EMBL" id="MF417950">
    <property type="protein sequence ID" value="ASN72335.1"/>
    <property type="molecule type" value="Genomic_DNA"/>
</dbReference>
<evidence type="ECO:0000313" key="1">
    <source>
        <dbReference type="EMBL" id="ASN72335.1"/>
    </source>
</evidence>
<protein>
    <submittedName>
        <fullName evidence="1">Uncharacterized protein</fullName>
    </submittedName>
</protein>
<name>A0A2H4JAQ5_9CAUD</name>
<reference evidence="1" key="1">
    <citation type="submission" date="2017-06" db="EMBL/GenBank/DDBJ databases">
        <title>Novel phages from South African skin metaviromes.</title>
        <authorList>
            <person name="van Zyl L.J."/>
            <person name="Abrahams Y."/>
            <person name="Stander E.A."/>
            <person name="Kirby B.M."/>
            <person name="Clavaud C."/>
            <person name="Farcet C."/>
            <person name="Breton L."/>
            <person name="Trindade M.I."/>
        </authorList>
    </citation>
    <scope>NUCLEOTIDE SEQUENCE</scope>
</reference>
<gene>
    <name evidence="1" type="ORF">7F12_11</name>
</gene>
<proteinExistence type="predicted"/>
<sequence>MKVEDLKVGQKIRFAASEYSLSYPGIVEEKYSDCGQDKAVIKVANYKIIIDDSYLLFDEADVIK</sequence>
<accession>A0A2H4JAQ5</accession>